<organism evidence="2 3">
    <name type="scientific">Pseudomonas peli</name>
    <dbReference type="NCBI Taxonomy" id="592361"/>
    <lineage>
        <taxon>Bacteria</taxon>
        <taxon>Pseudomonadati</taxon>
        <taxon>Pseudomonadota</taxon>
        <taxon>Gammaproteobacteria</taxon>
        <taxon>Pseudomonadales</taxon>
        <taxon>Pseudomonadaceae</taxon>
        <taxon>Pseudomonas</taxon>
    </lineage>
</organism>
<keyword evidence="1" id="KW-1133">Transmembrane helix</keyword>
<protein>
    <submittedName>
        <fullName evidence="2">Uncharacterized protein</fullName>
    </submittedName>
</protein>
<keyword evidence="1" id="KW-0472">Membrane</keyword>
<feature type="transmembrane region" description="Helical" evidence="1">
    <location>
        <begin position="12"/>
        <end position="34"/>
    </location>
</feature>
<dbReference type="EMBL" id="FMTL01000017">
    <property type="protein sequence ID" value="SCW90649.1"/>
    <property type="molecule type" value="Genomic_DNA"/>
</dbReference>
<accession>A0AB37ZDW7</accession>
<dbReference type="AlphaFoldDB" id="A0AB37ZDW7"/>
<evidence type="ECO:0000313" key="2">
    <source>
        <dbReference type="EMBL" id="SCW90649.1"/>
    </source>
</evidence>
<keyword evidence="3" id="KW-1185">Reference proteome</keyword>
<evidence type="ECO:0000313" key="3">
    <source>
        <dbReference type="Proteomes" id="UP000242418"/>
    </source>
</evidence>
<sequence length="38" mass="4058">MTLTYPCLDADIVAIACLIAFIAGLAVGQACNFWSRKP</sequence>
<dbReference type="Proteomes" id="UP000242418">
    <property type="component" value="Unassembled WGS sequence"/>
</dbReference>
<gene>
    <name evidence="2" type="ORF">SAMN05216370_0166</name>
</gene>
<comment type="caution">
    <text evidence="2">The sequence shown here is derived from an EMBL/GenBank/DDBJ whole genome shotgun (WGS) entry which is preliminary data.</text>
</comment>
<reference evidence="2 3" key="1">
    <citation type="submission" date="2016-10" db="EMBL/GenBank/DDBJ databases">
        <authorList>
            <person name="Varghese N."/>
            <person name="Submissions S."/>
        </authorList>
    </citation>
    <scope>NUCLEOTIDE SEQUENCE [LARGE SCALE GENOMIC DNA]</scope>
    <source>
        <strain evidence="2 3">DSM 17833</strain>
    </source>
</reference>
<proteinExistence type="predicted"/>
<evidence type="ECO:0000256" key="1">
    <source>
        <dbReference type="SAM" id="Phobius"/>
    </source>
</evidence>
<name>A0AB37ZDW7_9PSED</name>
<keyword evidence="1" id="KW-0812">Transmembrane</keyword>